<keyword evidence="3" id="KW-1185">Reference proteome</keyword>
<feature type="region of interest" description="Disordered" evidence="1">
    <location>
        <begin position="64"/>
        <end position="85"/>
    </location>
</feature>
<dbReference type="EMBL" id="BAAAUT010000017">
    <property type="protein sequence ID" value="GAA3134083.1"/>
    <property type="molecule type" value="Genomic_DNA"/>
</dbReference>
<evidence type="ECO:0000313" key="2">
    <source>
        <dbReference type="EMBL" id="GAA3134083.1"/>
    </source>
</evidence>
<evidence type="ECO:0000256" key="1">
    <source>
        <dbReference type="SAM" id="MobiDB-lite"/>
    </source>
</evidence>
<evidence type="ECO:0000313" key="3">
    <source>
        <dbReference type="Proteomes" id="UP001500320"/>
    </source>
</evidence>
<comment type="caution">
    <text evidence="2">The sequence shown here is derived from an EMBL/GenBank/DDBJ whole genome shotgun (WGS) entry which is preliminary data.</text>
</comment>
<proteinExistence type="predicted"/>
<protein>
    <submittedName>
        <fullName evidence="2">Uncharacterized protein</fullName>
    </submittedName>
</protein>
<accession>A0ABP6N2D2</accession>
<organism evidence="2 3">
    <name type="scientific">Planomonospora alba</name>
    <dbReference type="NCBI Taxonomy" id="161354"/>
    <lineage>
        <taxon>Bacteria</taxon>
        <taxon>Bacillati</taxon>
        <taxon>Actinomycetota</taxon>
        <taxon>Actinomycetes</taxon>
        <taxon>Streptosporangiales</taxon>
        <taxon>Streptosporangiaceae</taxon>
        <taxon>Planomonospora</taxon>
    </lineage>
</organism>
<gene>
    <name evidence="2" type="ORF">GCM10010466_25910</name>
</gene>
<name>A0ABP6N2D2_9ACTN</name>
<reference evidence="3" key="1">
    <citation type="journal article" date="2019" name="Int. J. Syst. Evol. Microbiol.">
        <title>The Global Catalogue of Microorganisms (GCM) 10K type strain sequencing project: providing services to taxonomists for standard genome sequencing and annotation.</title>
        <authorList>
            <consortium name="The Broad Institute Genomics Platform"/>
            <consortium name="The Broad Institute Genome Sequencing Center for Infectious Disease"/>
            <person name="Wu L."/>
            <person name="Ma J."/>
        </authorList>
    </citation>
    <scope>NUCLEOTIDE SEQUENCE [LARGE SCALE GENOMIC DNA]</scope>
    <source>
        <strain evidence="3">JCM 9373</strain>
    </source>
</reference>
<sequence length="85" mass="9330">MSVPSSSLSVSPDVGFVPRYLNGIVPMGLFFEYYRAADREAALIADADPSTELVTTTTVYPSYPYPSPAPQSDEEWGALRRTRPT</sequence>
<dbReference type="Proteomes" id="UP001500320">
    <property type="component" value="Unassembled WGS sequence"/>
</dbReference>